<proteinExistence type="predicted"/>
<feature type="domain" description="Rap1a immunity protein" evidence="2">
    <location>
        <begin position="58"/>
        <end position="128"/>
    </location>
</feature>
<sequence length="129" mass="13541">MLMQRRIPLLALAALSLLSTTAAARTPEPWELTGQALIDAGLDGSLAPEIDAPGQPELKVMVSASRAGAYVLGVASTGYRTKWCMPAGKAGPPDLQAIIADLAALPLKRLEEPAPGLILQALAKRYPCR</sequence>
<dbReference type="InterPro" id="IPR041238">
    <property type="entry name" value="Rap1a"/>
</dbReference>
<evidence type="ECO:0000313" key="3">
    <source>
        <dbReference type="EMBL" id="SMH63194.1"/>
    </source>
</evidence>
<feature type="signal peptide" evidence="1">
    <location>
        <begin position="1"/>
        <end position="24"/>
    </location>
</feature>
<protein>
    <submittedName>
        <fullName evidence="3">Conserved putative secreted protein</fullName>
    </submittedName>
</protein>
<reference evidence="3 4" key="1">
    <citation type="journal article" date="2008" name="J. Biotechnol.">
        <title>The genome of Xanthomonas campestris pv. campestris B100 and its use for the reconstruction of metabolic pathways involved in xanthan biosynthesis.</title>
        <authorList>
            <person name="Vorholter F.J."/>
            <person name="Schneiker S."/>
            <person name="Goesmann A."/>
            <person name="Krause L."/>
            <person name="Bekel T."/>
            <person name="Kaiser O."/>
            <person name="Linke B."/>
            <person name="Patschkowski T."/>
            <person name="Ruckert C."/>
            <person name="Schmid J."/>
            <person name="Sidhu V.K."/>
            <person name="Sieber V."/>
            <person name="Tauch A."/>
            <person name="Watt S.A."/>
            <person name="Weisshaar B."/>
            <person name="Becker A."/>
            <person name="Niehaus K."/>
            <person name="Puhler A."/>
        </authorList>
    </citation>
    <scope>NUCLEOTIDE SEQUENCE [LARGE SCALE GENOMIC DNA]</scope>
    <source>
        <strain evidence="3 4">B100</strain>
    </source>
</reference>
<keyword evidence="1" id="KW-0732">Signal</keyword>
<dbReference type="EMBL" id="AM920689">
    <property type="protein sequence ID" value="SMH63194.1"/>
    <property type="molecule type" value="Genomic_DNA"/>
</dbReference>
<gene>
    <name evidence="3" type="ORF">XCCB100_4106</name>
</gene>
<dbReference type="AlphaFoldDB" id="A0A1X7QFN8"/>
<evidence type="ECO:0000313" key="4">
    <source>
        <dbReference type="Proteomes" id="UP000001188"/>
    </source>
</evidence>
<accession>A0A1X7QFN8</accession>
<dbReference type="Gene3D" id="1.10.890.40">
    <property type="match status" value="1"/>
</dbReference>
<feature type="chain" id="PRO_5012191780" evidence="1">
    <location>
        <begin position="25"/>
        <end position="129"/>
    </location>
</feature>
<dbReference type="Proteomes" id="UP000001188">
    <property type="component" value="Chromosome"/>
</dbReference>
<evidence type="ECO:0000259" key="2">
    <source>
        <dbReference type="Pfam" id="PF18602"/>
    </source>
</evidence>
<evidence type="ECO:0000256" key="1">
    <source>
        <dbReference type="SAM" id="SignalP"/>
    </source>
</evidence>
<dbReference type="Pfam" id="PF18602">
    <property type="entry name" value="Rap1a"/>
    <property type="match status" value="1"/>
</dbReference>
<organism evidence="3 4">
    <name type="scientific">Xanthomonas campestris pv. campestris (strain B100)</name>
    <dbReference type="NCBI Taxonomy" id="509169"/>
    <lineage>
        <taxon>Bacteria</taxon>
        <taxon>Pseudomonadati</taxon>
        <taxon>Pseudomonadota</taxon>
        <taxon>Gammaproteobacteria</taxon>
        <taxon>Lysobacterales</taxon>
        <taxon>Lysobacteraceae</taxon>
        <taxon>Xanthomonas</taxon>
    </lineage>
</organism>
<name>A0A1X7QFN8_XANCB</name>